<keyword evidence="8" id="KW-0067">ATP-binding</keyword>
<evidence type="ECO:0000256" key="14">
    <source>
        <dbReference type="SAM" id="MobiDB-lite"/>
    </source>
</evidence>
<keyword evidence="5" id="KW-0169">Cobalamin biosynthesis</keyword>
<evidence type="ECO:0000259" key="15">
    <source>
        <dbReference type="Pfam" id="PF01923"/>
    </source>
</evidence>
<dbReference type="SUPFAM" id="SSF143744">
    <property type="entry name" value="GlcG-like"/>
    <property type="match status" value="1"/>
</dbReference>
<protein>
    <recommendedName>
        <fullName evidence="4">Corrinoid adenosyltransferase</fullName>
        <ecNumber evidence="3">2.5.1.17</ecNumber>
    </recommendedName>
    <alternativeName>
        <fullName evidence="9">Cob(II)alamin adenosyltransferase</fullName>
    </alternativeName>
    <alternativeName>
        <fullName evidence="11">Cob(II)yrinic acid a,c-diamide adenosyltransferase</fullName>
    </alternativeName>
    <alternativeName>
        <fullName evidence="10">Cobinamide/cobalamin adenosyltransferase</fullName>
    </alternativeName>
</protein>
<dbReference type="EMBL" id="WMBC01000001">
    <property type="protein sequence ID" value="MTD60201.1"/>
    <property type="molecule type" value="Genomic_DNA"/>
</dbReference>
<proteinExistence type="inferred from homology"/>
<comment type="catalytic activity">
    <reaction evidence="12">
        <text>2 cob(II)yrinate a,c diamide + reduced [electron-transfer flavoprotein] + 2 ATP = 2 adenosylcob(III)yrinate a,c-diamide + 2 triphosphate + oxidized [electron-transfer flavoprotein] + 3 H(+)</text>
        <dbReference type="Rhea" id="RHEA:11528"/>
        <dbReference type="Rhea" id="RHEA-COMP:10685"/>
        <dbReference type="Rhea" id="RHEA-COMP:10686"/>
        <dbReference type="ChEBI" id="CHEBI:15378"/>
        <dbReference type="ChEBI" id="CHEBI:18036"/>
        <dbReference type="ChEBI" id="CHEBI:30616"/>
        <dbReference type="ChEBI" id="CHEBI:57692"/>
        <dbReference type="ChEBI" id="CHEBI:58307"/>
        <dbReference type="ChEBI" id="CHEBI:58503"/>
        <dbReference type="ChEBI" id="CHEBI:58537"/>
        <dbReference type="EC" id="2.5.1.17"/>
    </reaction>
</comment>
<dbReference type="GO" id="GO:0008817">
    <property type="term" value="F:corrinoid adenosyltransferase activity"/>
    <property type="evidence" value="ECO:0007669"/>
    <property type="project" value="UniProtKB-EC"/>
</dbReference>
<dbReference type="Gene3D" id="3.30.450.150">
    <property type="entry name" value="Haem-degrading domain"/>
    <property type="match status" value="1"/>
</dbReference>
<comment type="similarity">
    <text evidence="2">Belongs to the Cob(I)alamin adenosyltransferase family.</text>
</comment>
<comment type="pathway">
    <text evidence="1">Cofactor biosynthesis; adenosylcobalamin biosynthesis; adenosylcobalamin from cob(II)yrinate a,c-diamide: step 2/7.</text>
</comment>
<evidence type="ECO:0000256" key="5">
    <source>
        <dbReference type="ARBA" id="ARBA00022573"/>
    </source>
</evidence>
<dbReference type="Pfam" id="PF03928">
    <property type="entry name" value="HbpS-like"/>
    <property type="match status" value="1"/>
</dbReference>
<evidence type="ECO:0000256" key="6">
    <source>
        <dbReference type="ARBA" id="ARBA00022679"/>
    </source>
</evidence>
<evidence type="ECO:0000256" key="12">
    <source>
        <dbReference type="ARBA" id="ARBA00048555"/>
    </source>
</evidence>
<keyword evidence="7" id="KW-0547">Nucleotide-binding</keyword>
<feature type="domain" description="Cobalamin adenosyltransferase-like" evidence="15">
    <location>
        <begin position="3"/>
        <end position="168"/>
    </location>
</feature>
<evidence type="ECO:0000256" key="1">
    <source>
        <dbReference type="ARBA" id="ARBA00005121"/>
    </source>
</evidence>
<evidence type="ECO:0000256" key="13">
    <source>
        <dbReference type="ARBA" id="ARBA00048692"/>
    </source>
</evidence>
<dbReference type="InterPro" id="IPR052517">
    <property type="entry name" value="GlcG_carb_metab_protein"/>
</dbReference>
<evidence type="ECO:0000256" key="2">
    <source>
        <dbReference type="ARBA" id="ARBA00007487"/>
    </source>
</evidence>
<dbReference type="RefSeq" id="WP_154779638.1">
    <property type="nucleotide sequence ID" value="NZ_WMBC01000001.1"/>
</dbReference>
<evidence type="ECO:0000256" key="8">
    <source>
        <dbReference type="ARBA" id="ARBA00022840"/>
    </source>
</evidence>
<dbReference type="Pfam" id="PF01923">
    <property type="entry name" value="Cob_adeno_trans"/>
    <property type="match status" value="1"/>
</dbReference>
<evidence type="ECO:0000256" key="9">
    <source>
        <dbReference type="ARBA" id="ARBA00031529"/>
    </source>
</evidence>
<evidence type="ECO:0000256" key="4">
    <source>
        <dbReference type="ARBA" id="ARBA00020963"/>
    </source>
</evidence>
<dbReference type="AlphaFoldDB" id="A0A844GHM4"/>
<dbReference type="InterPro" id="IPR038084">
    <property type="entry name" value="PduO/GlcC-like_sf"/>
</dbReference>
<dbReference type="Proteomes" id="UP000437824">
    <property type="component" value="Unassembled WGS sequence"/>
</dbReference>
<comment type="catalytic activity">
    <reaction evidence="13">
        <text>2 cob(II)alamin + reduced [electron-transfer flavoprotein] + 2 ATP = 2 adenosylcob(III)alamin + 2 triphosphate + oxidized [electron-transfer flavoprotein] + 3 H(+)</text>
        <dbReference type="Rhea" id="RHEA:28671"/>
        <dbReference type="Rhea" id="RHEA-COMP:10685"/>
        <dbReference type="Rhea" id="RHEA-COMP:10686"/>
        <dbReference type="ChEBI" id="CHEBI:15378"/>
        <dbReference type="ChEBI" id="CHEBI:16304"/>
        <dbReference type="ChEBI" id="CHEBI:18036"/>
        <dbReference type="ChEBI" id="CHEBI:18408"/>
        <dbReference type="ChEBI" id="CHEBI:30616"/>
        <dbReference type="ChEBI" id="CHEBI:57692"/>
        <dbReference type="ChEBI" id="CHEBI:58307"/>
        <dbReference type="EC" id="2.5.1.17"/>
    </reaction>
</comment>
<dbReference type="PANTHER" id="PTHR34309">
    <property type="entry name" value="SLR1406 PROTEIN"/>
    <property type="match status" value="1"/>
</dbReference>
<evidence type="ECO:0000313" key="16">
    <source>
        <dbReference type="EMBL" id="MTD60201.1"/>
    </source>
</evidence>
<feature type="region of interest" description="Disordered" evidence="14">
    <location>
        <begin position="174"/>
        <end position="196"/>
    </location>
</feature>
<dbReference type="EC" id="2.5.1.17" evidence="3"/>
<dbReference type="GO" id="GO:0009236">
    <property type="term" value="P:cobalamin biosynthetic process"/>
    <property type="evidence" value="ECO:0007669"/>
    <property type="project" value="UniProtKB-KW"/>
</dbReference>
<organism evidence="16 17">
    <name type="scientific">Blautia luti DSM 14534 = JCM 17040</name>
    <dbReference type="NCBI Taxonomy" id="649762"/>
    <lineage>
        <taxon>Bacteria</taxon>
        <taxon>Bacillati</taxon>
        <taxon>Bacillota</taxon>
        <taxon>Clostridia</taxon>
        <taxon>Lachnospirales</taxon>
        <taxon>Lachnospiraceae</taxon>
        <taxon>Blautia</taxon>
    </lineage>
</organism>
<dbReference type="Gene3D" id="1.20.1200.10">
    <property type="entry name" value="Cobalamin adenosyltransferase-like"/>
    <property type="match status" value="1"/>
</dbReference>
<dbReference type="InterPro" id="IPR005624">
    <property type="entry name" value="PduO/GlcC-like"/>
</dbReference>
<gene>
    <name evidence="16" type="ORF">GKZ57_02705</name>
</gene>
<evidence type="ECO:0000256" key="7">
    <source>
        <dbReference type="ARBA" id="ARBA00022741"/>
    </source>
</evidence>
<evidence type="ECO:0000256" key="3">
    <source>
        <dbReference type="ARBA" id="ARBA00012454"/>
    </source>
</evidence>
<keyword evidence="6 16" id="KW-0808">Transferase</keyword>
<comment type="caution">
    <text evidence="16">The sequence shown here is derived from an EMBL/GenBank/DDBJ whole genome shotgun (WGS) entry which is preliminary data.</text>
</comment>
<dbReference type="GO" id="GO:0005524">
    <property type="term" value="F:ATP binding"/>
    <property type="evidence" value="ECO:0007669"/>
    <property type="project" value="UniProtKB-KW"/>
</dbReference>
<dbReference type="NCBIfam" id="TIGR00636">
    <property type="entry name" value="PduO_Nterm"/>
    <property type="match status" value="1"/>
</dbReference>
<evidence type="ECO:0000313" key="17">
    <source>
        <dbReference type="Proteomes" id="UP000437824"/>
    </source>
</evidence>
<dbReference type="InterPro" id="IPR016030">
    <property type="entry name" value="CblAdoTrfase-like"/>
</dbReference>
<dbReference type="InterPro" id="IPR029499">
    <property type="entry name" value="PduO-typ"/>
</dbReference>
<dbReference type="InterPro" id="IPR036451">
    <property type="entry name" value="CblAdoTrfase-like_sf"/>
</dbReference>
<sequence>MSIYTKRGDKGITDMARTRNISKSDDRIQLGGAVDELSSHIGLMLSMFGFVNSYDPQETVQFLETIQKNLDLITAGVEDPYNRECRISEEQVTALETETDHLEELCKQPVSHKLTGRSSLAAEIDITRAVARRAERCLAQVSVKFGADTESKKYLNRLSDYLYLLARYTEEKEELHTDTQKPAAGGNSGKVPEMATAPVQSETAAPAAPAGIGLNAVNEAVIQEVLRRMGVQTRITLETAKKLIDRIEQEALRRGERAVISICNAEGNPVAVHVMDGAFLVSFDAAMKKAYTAAAVRMSTMEFGKMAQPGGTFFGADKLDDGKIVIFGGGVPLKIGDTVVGGLGVSGGTGEEDHSLAEYGQSILNEVL</sequence>
<evidence type="ECO:0000256" key="11">
    <source>
        <dbReference type="ARBA" id="ARBA00033354"/>
    </source>
</evidence>
<reference evidence="16 17" key="1">
    <citation type="submission" date="2019-11" db="EMBL/GenBank/DDBJ databases">
        <title>Draft genome sequence of Blautia luti DSM 14534T, isolated from human stool.</title>
        <authorList>
            <person name="Ortiz R."/>
            <person name="Melis-Arcos F."/>
            <person name="Covarrubias P."/>
            <person name="Cardenas J.P."/>
            <person name="Perez-Donoso J."/>
            <person name="Almonacid D."/>
        </authorList>
    </citation>
    <scope>NUCLEOTIDE SEQUENCE [LARGE SCALE GENOMIC DNA]</scope>
    <source>
        <strain evidence="16 17">DSM 14534</strain>
    </source>
</reference>
<evidence type="ECO:0000256" key="10">
    <source>
        <dbReference type="ARBA" id="ARBA00033334"/>
    </source>
</evidence>
<name>A0A844GHM4_9FIRM</name>
<dbReference type="SUPFAM" id="SSF89028">
    <property type="entry name" value="Cobalamin adenosyltransferase-like"/>
    <property type="match status" value="1"/>
</dbReference>
<dbReference type="PANTHER" id="PTHR34309:SF1">
    <property type="entry name" value="PROTEIN GLCG"/>
    <property type="match status" value="1"/>
</dbReference>
<accession>A0A844GHM4</accession>